<comment type="caution">
    <text evidence="5">The sequence shown here is derived from an EMBL/GenBank/DDBJ whole genome shotgun (WGS) entry which is preliminary data.</text>
</comment>
<accession>A0A9W9VQ03</accession>
<dbReference type="GO" id="GO:0005506">
    <property type="term" value="F:iron ion binding"/>
    <property type="evidence" value="ECO:0007669"/>
    <property type="project" value="InterPro"/>
</dbReference>
<evidence type="ECO:0000256" key="3">
    <source>
        <dbReference type="ARBA" id="ARBA00023002"/>
    </source>
</evidence>
<dbReference type="OrthoDB" id="2789670at2759"/>
<keyword evidence="2" id="KW-0479">Metal-binding</keyword>
<dbReference type="EMBL" id="JAPZBU010000009">
    <property type="protein sequence ID" value="KAJ5387129.1"/>
    <property type="molecule type" value="Genomic_DNA"/>
</dbReference>
<protein>
    <recommendedName>
        <fullName evidence="7">Cytochrome P450</fullName>
    </recommendedName>
</protein>
<gene>
    <name evidence="5" type="ORF">N7509_009670</name>
</gene>
<dbReference type="GeneID" id="81373287"/>
<keyword evidence="3" id="KW-0560">Oxidoreductase</keyword>
<evidence type="ECO:0000313" key="6">
    <source>
        <dbReference type="Proteomes" id="UP001147747"/>
    </source>
</evidence>
<evidence type="ECO:0000256" key="4">
    <source>
        <dbReference type="ARBA" id="ARBA00023004"/>
    </source>
</evidence>
<reference evidence="5" key="1">
    <citation type="submission" date="2022-12" db="EMBL/GenBank/DDBJ databases">
        <authorList>
            <person name="Petersen C."/>
        </authorList>
    </citation>
    <scope>NUCLEOTIDE SEQUENCE</scope>
    <source>
        <strain evidence="5">IBT 29677</strain>
    </source>
</reference>
<reference evidence="5" key="2">
    <citation type="journal article" date="2023" name="IMA Fungus">
        <title>Comparative genomic study of the Penicillium genus elucidates a diverse pangenome and 15 lateral gene transfer events.</title>
        <authorList>
            <person name="Petersen C."/>
            <person name="Sorensen T."/>
            <person name="Nielsen M.R."/>
            <person name="Sondergaard T.E."/>
            <person name="Sorensen J.L."/>
            <person name="Fitzpatrick D.A."/>
            <person name="Frisvad J.C."/>
            <person name="Nielsen K.L."/>
        </authorList>
    </citation>
    <scope>NUCLEOTIDE SEQUENCE</scope>
    <source>
        <strain evidence="5">IBT 29677</strain>
    </source>
</reference>
<dbReference type="RefSeq" id="XP_056484927.1">
    <property type="nucleotide sequence ID" value="XM_056634307.1"/>
</dbReference>
<dbReference type="SUPFAM" id="SSF48264">
    <property type="entry name" value="Cytochrome P450"/>
    <property type="match status" value="1"/>
</dbReference>
<organism evidence="5 6">
    <name type="scientific">Penicillium cosmopolitanum</name>
    <dbReference type="NCBI Taxonomy" id="1131564"/>
    <lineage>
        <taxon>Eukaryota</taxon>
        <taxon>Fungi</taxon>
        <taxon>Dikarya</taxon>
        <taxon>Ascomycota</taxon>
        <taxon>Pezizomycotina</taxon>
        <taxon>Eurotiomycetes</taxon>
        <taxon>Eurotiomycetidae</taxon>
        <taxon>Eurotiales</taxon>
        <taxon>Aspergillaceae</taxon>
        <taxon>Penicillium</taxon>
    </lineage>
</organism>
<comment type="cofactor">
    <cofactor evidence="1">
        <name>heme</name>
        <dbReference type="ChEBI" id="CHEBI:30413"/>
    </cofactor>
</comment>
<dbReference type="InterPro" id="IPR036396">
    <property type="entry name" value="Cyt_P450_sf"/>
</dbReference>
<dbReference type="GO" id="GO:0016705">
    <property type="term" value="F:oxidoreductase activity, acting on paired donors, with incorporation or reduction of molecular oxygen"/>
    <property type="evidence" value="ECO:0007669"/>
    <property type="project" value="InterPro"/>
</dbReference>
<dbReference type="Gene3D" id="1.10.630.10">
    <property type="entry name" value="Cytochrome P450"/>
    <property type="match status" value="1"/>
</dbReference>
<dbReference type="GO" id="GO:0020037">
    <property type="term" value="F:heme binding"/>
    <property type="evidence" value="ECO:0007669"/>
    <property type="project" value="InterPro"/>
</dbReference>
<name>A0A9W9VQ03_9EURO</name>
<dbReference type="PANTHER" id="PTHR24305:SF235">
    <property type="entry name" value="CYTOCHROME P450 MONOOXYGENASE APDB-RELATED"/>
    <property type="match status" value="1"/>
</dbReference>
<dbReference type="Proteomes" id="UP001147747">
    <property type="component" value="Unassembled WGS sequence"/>
</dbReference>
<dbReference type="InterPro" id="IPR050121">
    <property type="entry name" value="Cytochrome_P450_monoxygenase"/>
</dbReference>
<dbReference type="AlphaFoldDB" id="A0A9W9VQ03"/>
<evidence type="ECO:0008006" key="7">
    <source>
        <dbReference type="Google" id="ProtNLM"/>
    </source>
</evidence>
<evidence type="ECO:0000313" key="5">
    <source>
        <dbReference type="EMBL" id="KAJ5387129.1"/>
    </source>
</evidence>
<evidence type="ECO:0000256" key="2">
    <source>
        <dbReference type="ARBA" id="ARBA00022723"/>
    </source>
</evidence>
<dbReference type="InterPro" id="IPR001128">
    <property type="entry name" value="Cyt_P450"/>
</dbReference>
<sequence>MVYAPSDHKKLHDCNMGSFFARTLGSCVGVQNGAQWKNTRSHLDPHFSFTSANSVIATTKDAIKTWAETIPHEANAGVSGPFELDAIVACRQLPFRLIAMALYGEVFSEELFGRLWDLNTLHEEVTFVTFLSPAAKNWWYPWLPTKANATLRKFNKLWKELNLDAVSLARKRGISIPLEGMYQAVENGNIDMTSFLQSLDEIIFTNIDITSTIFAYCLINLAGHPDEQNNLRNEILSKENDIATLDRYLKEENTQLHHVYLELLRNNPPACSIPVWKTNFDTGFSLPEMTAKDKYIGGYLIPAATPVIIDVRRLNQDSPIWAPDGKVFDQAVGILSRDWMHGTVCMGMD</sequence>
<keyword evidence="6" id="KW-1185">Reference proteome</keyword>
<proteinExistence type="predicted"/>
<evidence type="ECO:0000256" key="1">
    <source>
        <dbReference type="ARBA" id="ARBA00001971"/>
    </source>
</evidence>
<dbReference type="PANTHER" id="PTHR24305">
    <property type="entry name" value="CYTOCHROME P450"/>
    <property type="match status" value="1"/>
</dbReference>
<dbReference type="Pfam" id="PF00067">
    <property type="entry name" value="p450"/>
    <property type="match status" value="1"/>
</dbReference>
<dbReference type="GO" id="GO:0004497">
    <property type="term" value="F:monooxygenase activity"/>
    <property type="evidence" value="ECO:0007669"/>
    <property type="project" value="InterPro"/>
</dbReference>
<keyword evidence="4" id="KW-0408">Iron</keyword>
<dbReference type="GO" id="GO:0043386">
    <property type="term" value="P:mycotoxin biosynthetic process"/>
    <property type="evidence" value="ECO:0007669"/>
    <property type="project" value="UniProtKB-ARBA"/>
</dbReference>